<name>A0ACC4W382_STRFR</name>
<sequence length="76" mass="8744">MFSVRIIRRRLVRAAVRSSSRAVMRARNVAFSEAASSSRRVRAWFRAFSWSALVDEDVRRLAEEEQLAEAGDDDGW</sequence>
<keyword evidence="2" id="KW-1185">Reference proteome</keyword>
<dbReference type="Proteomes" id="UP000037185">
    <property type="component" value="Unassembled WGS sequence"/>
</dbReference>
<evidence type="ECO:0000313" key="2">
    <source>
        <dbReference type="Proteomes" id="UP000037185"/>
    </source>
</evidence>
<proteinExistence type="predicted"/>
<comment type="caution">
    <text evidence="1">The sequence shown here is derived from an EMBL/GenBank/DDBJ whole genome shotgun (WGS) entry which is preliminary data.</text>
</comment>
<organism evidence="1 2">
    <name type="scientific">Streptomyces fradiae</name>
    <name type="common">Streptomyces roseoflavus</name>
    <dbReference type="NCBI Taxonomy" id="1906"/>
    <lineage>
        <taxon>Bacteria</taxon>
        <taxon>Bacillati</taxon>
        <taxon>Actinomycetota</taxon>
        <taxon>Actinomycetes</taxon>
        <taxon>Kitasatosporales</taxon>
        <taxon>Streptomycetaceae</taxon>
        <taxon>Streptomyces</taxon>
    </lineage>
</organism>
<dbReference type="EMBL" id="LGSP01000115">
    <property type="protein sequence ID" value="KNE78978.1"/>
    <property type="molecule type" value="Genomic_DNA"/>
</dbReference>
<evidence type="ECO:0000313" key="1">
    <source>
        <dbReference type="EMBL" id="KNE78978.1"/>
    </source>
</evidence>
<protein>
    <submittedName>
        <fullName evidence="1">Uncharacterized protein</fullName>
    </submittedName>
</protein>
<reference evidence="1" key="1">
    <citation type="submission" date="2015-07" db="EMBL/GenBank/DDBJ databases">
        <title>Draft genome sequence of Streptomyces fradiae, a resistant strain to nitron-oligomycin.</title>
        <authorList>
            <person name="Vatlin A.A."/>
            <person name="Bekker O.B."/>
            <person name="Danilenko V.N."/>
        </authorList>
    </citation>
    <scope>NUCLEOTIDE SEQUENCE</scope>
    <source>
        <strain evidence="1">Olg1-1</strain>
    </source>
</reference>
<accession>A0ACC4W382</accession>
<gene>
    <name evidence="1" type="ORF">ADZ36_30225</name>
</gene>